<comment type="caution">
    <text evidence="12">The sequence shown here is derived from an EMBL/GenBank/DDBJ whole genome shotgun (WGS) entry which is preliminary data.</text>
</comment>
<reference evidence="12 13" key="1">
    <citation type="journal article" date="2021" name="Sci. Rep.">
        <title>The distribution of antibiotic resistance genes in chicken gut microbiota commensals.</title>
        <authorList>
            <person name="Juricova H."/>
            <person name="Matiasovicova J."/>
            <person name="Kubasova T."/>
            <person name="Cejkova D."/>
            <person name="Rychlik I."/>
        </authorList>
    </citation>
    <scope>NUCLEOTIDE SEQUENCE [LARGE SCALE GENOMIC DNA]</scope>
    <source>
        <strain evidence="12 13">An435</strain>
    </source>
</reference>
<evidence type="ECO:0000256" key="3">
    <source>
        <dbReference type="ARBA" id="ARBA00010772"/>
    </source>
</evidence>
<evidence type="ECO:0000256" key="2">
    <source>
        <dbReference type="ARBA" id="ARBA00001947"/>
    </source>
</evidence>
<sequence length="314" mass="35669">MYPIKFENLYYDKVWGGRDLNKFRRNLPEGNIGESWDIACHENGTGIVENGKFKGMNFKELIESYKEDIFGKAIKNNEFPLLVKLINSNENLSVQVHPNDDYARRVENSFGKTEAWYVVDTKEGAELIVGTNGCTKEQFEEAIKNNTVEHCLNRVKVKKGDAFLINSGLVHAICSGLVIAEIQQNSDITYRVYDYGRPREIHVEKSLEIIDFDLKPERLIEEYKSFDGYKYTNLCVSDYFKIDKCSISSKFNTSSDKDKFSIITCVDGSGLINYKGGTEIVNKGDSILIPAQLGNYEVKGDLEILISKPVMCIE</sequence>
<dbReference type="EC" id="5.3.1.8" evidence="4"/>
<keyword evidence="5" id="KW-0479">Metal-binding</keyword>
<dbReference type="InterPro" id="IPR051804">
    <property type="entry name" value="Carb_Metab_Reg_Kinase/Isom"/>
</dbReference>
<evidence type="ECO:0000259" key="10">
    <source>
        <dbReference type="Pfam" id="PF20511"/>
    </source>
</evidence>
<dbReference type="InterPro" id="IPR011051">
    <property type="entry name" value="RmlC_Cupin_sf"/>
</dbReference>
<gene>
    <name evidence="12" type="primary">manA</name>
    <name evidence="12" type="ORF">H6A19_12655</name>
</gene>
<dbReference type="Pfam" id="PF20511">
    <property type="entry name" value="PMI_typeI_cat"/>
    <property type="match status" value="1"/>
</dbReference>
<dbReference type="InterPro" id="IPR049071">
    <property type="entry name" value="MPI_cupin_dom"/>
</dbReference>
<evidence type="ECO:0000259" key="11">
    <source>
        <dbReference type="Pfam" id="PF21621"/>
    </source>
</evidence>
<comment type="catalytic activity">
    <reaction evidence="1">
        <text>D-mannose 6-phosphate = D-fructose 6-phosphate</text>
        <dbReference type="Rhea" id="RHEA:12356"/>
        <dbReference type="ChEBI" id="CHEBI:58735"/>
        <dbReference type="ChEBI" id="CHEBI:61527"/>
        <dbReference type="EC" id="5.3.1.8"/>
    </reaction>
</comment>
<comment type="cofactor">
    <cofactor evidence="2">
        <name>Zn(2+)</name>
        <dbReference type="ChEBI" id="CHEBI:29105"/>
    </cofactor>
</comment>
<dbReference type="Pfam" id="PF21621">
    <property type="entry name" value="MPI_cupin_dom"/>
    <property type="match status" value="1"/>
</dbReference>
<evidence type="ECO:0000256" key="6">
    <source>
        <dbReference type="ARBA" id="ARBA00022833"/>
    </source>
</evidence>
<evidence type="ECO:0000256" key="7">
    <source>
        <dbReference type="ARBA" id="ARBA00023235"/>
    </source>
</evidence>
<dbReference type="Gene3D" id="2.60.120.10">
    <property type="entry name" value="Jelly Rolls"/>
    <property type="match status" value="2"/>
</dbReference>
<evidence type="ECO:0000256" key="8">
    <source>
        <dbReference type="ARBA" id="ARBA00029741"/>
    </source>
</evidence>
<dbReference type="EMBL" id="JACJLL010000090">
    <property type="protein sequence ID" value="MBM6820175.1"/>
    <property type="molecule type" value="Genomic_DNA"/>
</dbReference>
<dbReference type="GO" id="GO:0004476">
    <property type="term" value="F:mannose-6-phosphate isomerase activity"/>
    <property type="evidence" value="ECO:0007669"/>
    <property type="project" value="UniProtKB-EC"/>
</dbReference>
<evidence type="ECO:0000256" key="5">
    <source>
        <dbReference type="ARBA" id="ARBA00022723"/>
    </source>
</evidence>
<dbReference type="CDD" id="cd07010">
    <property type="entry name" value="cupin_PMI_type_I_N_bac"/>
    <property type="match status" value="1"/>
</dbReference>
<feature type="domain" description="Phosphomannose isomerase type I catalytic" evidence="10">
    <location>
        <begin position="7"/>
        <end position="107"/>
    </location>
</feature>
<protein>
    <recommendedName>
        <fullName evidence="4">mannose-6-phosphate isomerase</fullName>
        <ecNumber evidence="4">5.3.1.8</ecNumber>
    </recommendedName>
    <alternativeName>
        <fullName evidence="8">Phosphohexomutase</fullName>
    </alternativeName>
    <alternativeName>
        <fullName evidence="9">Phosphomannose isomerase</fullName>
    </alternativeName>
</protein>
<dbReference type="PIRSF" id="PIRSF036894">
    <property type="entry name" value="PMI_Firm_short"/>
    <property type="match status" value="1"/>
</dbReference>
<dbReference type="InterPro" id="IPR014628">
    <property type="entry name" value="Man6P_isomerase_Firm_short"/>
</dbReference>
<dbReference type="RefSeq" id="WP_204572499.1">
    <property type="nucleotide sequence ID" value="NZ_JACJLL010000090.1"/>
</dbReference>
<name>A0ABS2FHZ5_9CLOT</name>
<evidence type="ECO:0000313" key="13">
    <source>
        <dbReference type="Proteomes" id="UP000767334"/>
    </source>
</evidence>
<proteinExistence type="inferred from homology"/>
<evidence type="ECO:0000313" key="12">
    <source>
        <dbReference type="EMBL" id="MBM6820175.1"/>
    </source>
</evidence>
<dbReference type="InterPro" id="IPR001250">
    <property type="entry name" value="Man6P_Isoase-1"/>
</dbReference>
<evidence type="ECO:0000256" key="4">
    <source>
        <dbReference type="ARBA" id="ARBA00011956"/>
    </source>
</evidence>
<evidence type="ECO:0000256" key="9">
    <source>
        <dbReference type="ARBA" id="ARBA00030762"/>
    </source>
</evidence>
<evidence type="ECO:0000256" key="1">
    <source>
        <dbReference type="ARBA" id="ARBA00000757"/>
    </source>
</evidence>
<organism evidence="12 13">
    <name type="scientific">Clostridium saudiense</name>
    <dbReference type="NCBI Taxonomy" id="1414720"/>
    <lineage>
        <taxon>Bacteria</taxon>
        <taxon>Bacillati</taxon>
        <taxon>Bacillota</taxon>
        <taxon>Clostridia</taxon>
        <taxon>Eubacteriales</taxon>
        <taxon>Clostridiaceae</taxon>
        <taxon>Clostridium</taxon>
    </lineage>
</organism>
<dbReference type="InterPro" id="IPR014710">
    <property type="entry name" value="RmlC-like_jellyroll"/>
</dbReference>
<dbReference type="Proteomes" id="UP000767334">
    <property type="component" value="Unassembled WGS sequence"/>
</dbReference>
<dbReference type="PANTHER" id="PTHR42742">
    <property type="entry name" value="TRANSCRIPTIONAL REPRESSOR MPRA"/>
    <property type="match status" value="1"/>
</dbReference>
<keyword evidence="6" id="KW-0862">Zinc</keyword>
<feature type="domain" description="Mannose-6-phosphate isomerase cupin" evidence="11">
    <location>
        <begin position="232"/>
        <end position="308"/>
    </location>
</feature>
<dbReference type="PANTHER" id="PTHR42742:SF3">
    <property type="entry name" value="FRUCTOKINASE"/>
    <property type="match status" value="1"/>
</dbReference>
<dbReference type="InterPro" id="IPR046457">
    <property type="entry name" value="PMI_typeI_cat"/>
</dbReference>
<keyword evidence="7 12" id="KW-0413">Isomerase</keyword>
<dbReference type="NCBIfam" id="TIGR00218">
    <property type="entry name" value="manA"/>
    <property type="match status" value="1"/>
</dbReference>
<dbReference type="SUPFAM" id="SSF51182">
    <property type="entry name" value="RmlC-like cupins"/>
    <property type="match status" value="1"/>
</dbReference>
<accession>A0ABS2FHZ5</accession>
<comment type="similarity">
    <text evidence="3">Belongs to the mannose-6-phosphate isomerase type 1 family.</text>
</comment>
<keyword evidence="13" id="KW-1185">Reference proteome</keyword>